<evidence type="ECO:0000259" key="1">
    <source>
        <dbReference type="Pfam" id="PF00248"/>
    </source>
</evidence>
<dbReference type="RefSeq" id="WP_162841806.1">
    <property type="nucleotide sequence ID" value="NZ_FMTP01000004.1"/>
</dbReference>
<dbReference type="InterPro" id="IPR036812">
    <property type="entry name" value="NAD(P)_OxRdtase_dom_sf"/>
</dbReference>
<evidence type="ECO:0000313" key="2">
    <source>
        <dbReference type="EMBL" id="SCW77215.1"/>
    </source>
</evidence>
<protein>
    <submittedName>
        <fullName evidence="2">Aldo/keto reductase</fullName>
    </submittedName>
</protein>
<keyword evidence="3" id="KW-1185">Reference proteome</keyword>
<evidence type="ECO:0000313" key="3">
    <source>
        <dbReference type="Proteomes" id="UP000198889"/>
    </source>
</evidence>
<dbReference type="InterPro" id="IPR023210">
    <property type="entry name" value="NADP_OxRdtase_dom"/>
</dbReference>
<dbReference type="EMBL" id="FMTP01000004">
    <property type="protein sequence ID" value="SCW77215.1"/>
    <property type="molecule type" value="Genomic_DNA"/>
</dbReference>
<gene>
    <name evidence="2" type="ORF">SAMN05660859_2695</name>
</gene>
<feature type="domain" description="NADP-dependent oxidoreductase" evidence="1">
    <location>
        <begin position="16"/>
        <end position="264"/>
    </location>
</feature>
<organism evidence="2 3">
    <name type="scientific">Ancylobacter rudongensis</name>
    <dbReference type="NCBI Taxonomy" id="177413"/>
    <lineage>
        <taxon>Bacteria</taxon>
        <taxon>Pseudomonadati</taxon>
        <taxon>Pseudomonadota</taxon>
        <taxon>Alphaproteobacteria</taxon>
        <taxon>Hyphomicrobiales</taxon>
        <taxon>Xanthobacteraceae</taxon>
        <taxon>Ancylobacter</taxon>
    </lineage>
</organism>
<dbReference type="GO" id="GO:0016491">
    <property type="term" value="F:oxidoreductase activity"/>
    <property type="evidence" value="ECO:0007669"/>
    <property type="project" value="InterPro"/>
</dbReference>
<dbReference type="STRING" id="177413.SAMN05660859_2695"/>
<proteinExistence type="predicted"/>
<dbReference type="PANTHER" id="PTHR43638:SF3">
    <property type="entry name" value="ALDEHYDE REDUCTASE"/>
    <property type="match status" value="1"/>
</dbReference>
<dbReference type="AlphaFoldDB" id="A0A1G4T8T7"/>
<dbReference type="CDD" id="cd19138">
    <property type="entry name" value="AKR_YeaE"/>
    <property type="match status" value="1"/>
</dbReference>
<sequence length="278" mass="30597">MSGKAVLPGGHKVSALGIGTWMMGERPEARAEETESVRLGVELGLSLVDTAEMYGEGACERFLGEALAGLRDKVFLVSKVYPHNASRAGVVSACERSLKRLKTDHLDLYLLHWRGSVPLAETIIGFEQLKTQGKIRDWGVSNFDTDDMNELYETPGGEACATNQVLYNLTRRGPEWDLLPWLQEHEIPLMAYSPIERGRLKSTGVLADLAAKHNARPYQIALAWALRMPGNIVIPKASRAAHMRENAGARDIALDAEDLAALDAAFPPPSRRRALEML</sequence>
<reference evidence="3" key="1">
    <citation type="submission" date="2016-10" db="EMBL/GenBank/DDBJ databases">
        <authorList>
            <person name="Varghese N."/>
            <person name="Submissions S."/>
        </authorList>
    </citation>
    <scope>NUCLEOTIDE SEQUENCE [LARGE SCALE GENOMIC DNA]</scope>
    <source>
        <strain evidence="3">CGMCC 1.1761</strain>
    </source>
</reference>
<dbReference type="InterPro" id="IPR020471">
    <property type="entry name" value="AKR"/>
</dbReference>
<dbReference type="Pfam" id="PF00248">
    <property type="entry name" value="Aldo_ket_red"/>
    <property type="match status" value="1"/>
</dbReference>
<dbReference type="SUPFAM" id="SSF51430">
    <property type="entry name" value="NAD(P)-linked oxidoreductase"/>
    <property type="match status" value="1"/>
</dbReference>
<dbReference type="PANTHER" id="PTHR43638">
    <property type="entry name" value="OXIDOREDUCTASE, ALDO/KETO REDUCTASE FAMILY PROTEIN"/>
    <property type="match status" value="1"/>
</dbReference>
<accession>A0A1G4T8T7</accession>
<dbReference type="Gene3D" id="3.20.20.100">
    <property type="entry name" value="NADP-dependent oxidoreductase domain"/>
    <property type="match status" value="1"/>
</dbReference>
<dbReference type="Proteomes" id="UP000198889">
    <property type="component" value="Unassembled WGS sequence"/>
</dbReference>
<name>A0A1G4T8T7_9HYPH</name>
<dbReference type="PRINTS" id="PR00069">
    <property type="entry name" value="ALDKETRDTASE"/>
</dbReference>